<gene>
    <name evidence="1" type="ORF">AXG55_13095</name>
</gene>
<dbReference type="EMBL" id="CP017834">
    <property type="protein sequence ID" value="APJ04782.1"/>
    <property type="molecule type" value="Genomic_DNA"/>
</dbReference>
<name>A0A1L4D3N4_9BACT</name>
<evidence type="ECO:0000313" key="2">
    <source>
        <dbReference type="Proteomes" id="UP000184731"/>
    </source>
</evidence>
<proteinExistence type="predicted"/>
<dbReference type="AlphaFoldDB" id="A0A1L4D3N4"/>
<dbReference type="Proteomes" id="UP000184731">
    <property type="component" value="Chromosome"/>
</dbReference>
<evidence type="ECO:0000313" key="1">
    <source>
        <dbReference type="EMBL" id="APJ04782.1"/>
    </source>
</evidence>
<accession>A0A1L4D3N4</accession>
<reference evidence="1 2" key="1">
    <citation type="submission" date="2016-10" db="EMBL/GenBank/DDBJ databases">
        <title>Silvanigrella aquatica sp. nov., isolated from a freshwater lake located in the Black Forest, Germany, description of Silvanigrellaceae fam. nov., Silvanigrellales ord. nov., reclassification of the order Bdellovibrionales in the class Oligoflexia, reclassification of the families Bacteriovoracaceae and Halobacteriovoraceae in the new order Bacteriovoracales ord. nov., and reclassification of the family Pseudobacteriovoracaceae in the order Oligoflexiales.</title>
        <authorList>
            <person name="Hahn M.W."/>
            <person name="Schmidt J."/>
            <person name="Koll U."/>
            <person name="Rohde M."/>
            <person name="Verbag S."/>
            <person name="Pitt A."/>
            <person name="Nakai R."/>
            <person name="Naganuma T."/>
            <person name="Lang E."/>
        </authorList>
    </citation>
    <scope>NUCLEOTIDE SEQUENCE [LARGE SCALE GENOMIC DNA]</scope>
    <source>
        <strain evidence="1 2">MWH-Nonnen-W8red</strain>
    </source>
</reference>
<organism evidence="1 2">
    <name type="scientific">Silvanigrella aquatica</name>
    <dbReference type="NCBI Taxonomy" id="1915309"/>
    <lineage>
        <taxon>Bacteria</taxon>
        <taxon>Pseudomonadati</taxon>
        <taxon>Bdellovibrionota</taxon>
        <taxon>Oligoflexia</taxon>
        <taxon>Silvanigrellales</taxon>
        <taxon>Silvanigrellaceae</taxon>
        <taxon>Silvanigrella</taxon>
    </lineage>
</organism>
<protein>
    <submittedName>
        <fullName evidence="1">Uncharacterized protein</fullName>
    </submittedName>
</protein>
<keyword evidence="2" id="KW-1185">Reference proteome</keyword>
<dbReference type="RefSeq" id="WP_148698539.1">
    <property type="nucleotide sequence ID" value="NZ_CP017834.1"/>
</dbReference>
<dbReference type="KEGG" id="saqi:AXG55_13095"/>
<sequence length="68" mass="7570">MKGLIFGVVLTTVSYVIISKLIKQKESSIQKYIDCSAEKLRDYIDNFLEEKNSHSSQGAESENGKGSL</sequence>